<dbReference type="AlphaFoldDB" id="A0AA42CHW3"/>
<organism evidence="2 3">
    <name type="scientific">Limobrevibacterium gyesilva</name>
    <dbReference type="NCBI Taxonomy" id="2991712"/>
    <lineage>
        <taxon>Bacteria</taxon>
        <taxon>Pseudomonadati</taxon>
        <taxon>Pseudomonadota</taxon>
        <taxon>Alphaproteobacteria</taxon>
        <taxon>Acetobacterales</taxon>
        <taxon>Acetobacteraceae</taxon>
        <taxon>Limobrevibacterium</taxon>
    </lineage>
</organism>
<dbReference type="Proteomes" id="UP001165679">
    <property type="component" value="Unassembled WGS sequence"/>
</dbReference>
<keyword evidence="3" id="KW-1185">Reference proteome</keyword>
<dbReference type="InterPro" id="IPR005543">
    <property type="entry name" value="PASTA_dom"/>
</dbReference>
<dbReference type="EMBL" id="JAPDNT010000007">
    <property type="protein sequence ID" value="MCW3475295.1"/>
    <property type="molecule type" value="Genomic_DNA"/>
</dbReference>
<feature type="domain" description="PASTA" evidence="1">
    <location>
        <begin position="200"/>
        <end position="266"/>
    </location>
</feature>
<reference evidence="2" key="1">
    <citation type="submission" date="2022-09" db="EMBL/GenBank/DDBJ databases">
        <title>Rhodovastum sp. nov. RN2-1 isolated from soil in Seongnam, South Korea.</title>
        <authorList>
            <person name="Le N.T."/>
        </authorList>
    </citation>
    <scope>NUCLEOTIDE SEQUENCE</scope>
    <source>
        <strain evidence="2">RN2-1</strain>
    </source>
</reference>
<feature type="domain" description="PASTA" evidence="1">
    <location>
        <begin position="267"/>
        <end position="332"/>
    </location>
</feature>
<gene>
    <name evidence="2" type="ORF">OL599_12000</name>
</gene>
<name>A0AA42CHW3_9PROT</name>
<dbReference type="Pfam" id="PF03793">
    <property type="entry name" value="PASTA"/>
    <property type="match status" value="2"/>
</dbReference>
<dbReference type="RefSeq" id="WP_264713990.1">
    <property type="nucleotide sequence ID" value="NZ_JAPDNT010000007.1"/>
</dbReference>
<evidence type="ECO:0000313" key="3">
    <source>
        <dbReference type="Proteomes" id="UP001165679"/>
    </source>
</evidence>
<dbReference type="PROSITE" id="PS51178">
    <property type="entry name" value="PASTA"/>
    <property type="match status" value="2"/>
</dbReference>
<protein>
    <submittedName>
        <fullName evidence="2">PASTA domain-containing protein</fullName>
    </submittedName>
</protein>
<reference evidence="2" key="2">
    <citation type="submission" date="2022-10" db="EMBL/GenBank/DDBJ databases">
        <authorList>
            <person name="Trinh H.N."/>
        </authorList>
    </citation>
    <scope>NUCLEOTIDE SEQUENCE</scope>
    <source>
        <strain evidence="2">RN2-1</strain>
    </source>
</reference>
<proteinExistence type="predicted"/>
<dbReference type="SMART" id="SM00740">
    <property type="entry name" value="PASTA"/>
    <property type="match status" value="2"/>
</dbReference>
<comment type="caution">
    <text evidence="2">The sequence shown here is derived from an EMBL/GenBank/DDBJ whole genome shotgun (WGS) entry which is preliminary data.</text>
</comment>
<sequence length="415" mass="42781">MADRSGPDEAAALTDLLAMAPAGDRARLAGIGAARPLLAGRGTQLAREAFRAQARFGADDPRAQALALLSARQALRVARVESEFARAQVPTPAPSADATVLWGRVSQDGQPKSGLTVSARGPKGEVRGFGCTDAVGAFSMAVPGTGPVTLRVNGPDGAVLYAGTEQIPAAPGRVFYRDIQLGAAPPDICRPPADDAGGGQADTVKVPDLVGRAEAEAVRLLAAVGLQPGARTEVDAPEQAGQVIRHAPEANTAVPKGSAVDLVVGIHTDVGVPALVGLRLPDARAMLEKTGLTVSGIELVVDDRRQGFVLKQDPDAGTRVPPTQGVALAVGVPEKAAPPLLVLDLVALDPRFAPVRLSGEELFARANTLGLRDRSALADIAAAADDKVRDAFGLPALRDAQALKRVLRDVLARTE</sequence>
<dbReference type="Gene3D" id="3.30.10.20">
    <property type="match status" value="2"/>
</dbReference>
<evidence type="ECO:0000259" key="1">
    <source>
        <dbReference type="PROSITE" id="PS51178"/>
    </source>
</evidence>
<dbReference type="CDD" id="cd06577">
    <property type="entry name" value="PASTA_pknB"/>
    <property type="match status" value="2"/>
</dbReference>
<accession>A0AA42CHW3</accession>
<evidence type="ECO:0000313" key="2">
    <source>
        <dbReference type="EMBL" id="MCW3475295.1"/>
    </source>
</evidence>